<name>A0A2Z7B5B0_9LAMI</name>
<sequence>MSQLCVGMLDLVIGSSRNPSHSGVGSVHSCAPSPLEACQEPLIVRATSGTGDHSPPSFEPQTSQFSCIVPRHLVIFPVSKLYRDTLATVHRTLSSPIVGDRQLRLKSVLPCFVDRSVRTRMLVEAERVTPVNLISLLGSVSQYERSYHGYSAGREVDPARGASGGDDKSLKERKSKAESSSGVAVSPSSGKGMRKVSSIEEEGSRRHNKRVLSQEPSYVVALDLPEPVTSSTAIPEDKPVVVLHEALNFLKVSFGHGFHEVPPVRVCAQLANCW</sequence>
<evidence type="ECO:0000313" key="2">
    <source>
        <dbReference type="EMBL" id="KZV28757.1"/>
    </source>
</evidence>
<gene>
    <name evidence="2" type="ORF">F511_31224</name>
</gene>
<dbReference type="AlphaFoldDB" id="A0A2Z7B5B0"/>
<evidence type="ECO:0000256" key="1">
    <source>
        <dbReference type="SAM" id="MobiDB-lite"/>
    </source>
</evidence>
<organism evidence="2 3">
    <name type="scientific">Dorcoceras hygrometricum</name>
    <dbReference type="NCBI Taxonomy" id="472368"/>
    <lineage>
        <taxon>Eukaryota</taxon>
        <taxon>Viridiplantae</taxon>
        <taxon>Streptophyta</taxon>
        <taxon>Embryophyta</taxon>
        <taxon>Tracheophyta</taxon>
        <taxon>Spermatophyta</taxon>
        <taxon>Magnoliopsida</taxon>
        <taxon>eudicotyledons</taxon>
        <taxon>Gunneridae</taxon>
        <taxon>Pentapetalae</taxon>
        <taxon>asterids</taxon>
        <taxon>lamiids</taxon>
        <taxon>Lamiales</taxon>
        <taxon>Gesneriaceae</taxon>
        <taxon>Didymocarpoideae</taxon>
        <taxon>Trichosporeae</taxon>
        <taxon>Loxocarpinae</taxon>
        <taxon>Dorcoceras</taxon>
    </lineage>
</organism>
<proteinExistence type="predicted"/>
<keyword evidence="3" id="KW-1185">Reference proteome</keyword>
<accession>A0A2Z7B5B0</accession>
<protein>
    <submittedName>
        <fullName evidence="2">Uncharacterized protein</fullName>
    </submittedName>
</protein>
<dbReference type="Proteomes" id="UP000250235">
    <property type="component" value="Unassembled WGS sequence"/>
</dbReference>
<feature type="compositionally biased region" description="Basic and acidic residues" evidence="1">
    <location>
        <begin position="165"/>
        <end position="177"/>
    </location>
</feature>
<evidence type="ECO:0000313" key="3">
    <source>
        <dbReference type="Proteomes" id="UP000250235"/>
    </source>
</evidence>
<feature type="compositionally biased region" description="Low complexity" evidence="1">
    <location>
        <begin position="179"/>
        <end position="190"/>
    </location>
</feature>
<reference evidence="2 3" key="1">
    <citation type="journal article" date="2015" name="Proc. Natl. Acad. Sci. U.S.A.">
        <title>The resurrection genome of Boea hygrometrica: A blueprint for survival of dehydration.</title>
        <authorList>
            <person name="Xiao L."/>
            <person name="Yang G."/>
            <person name="Zhang L."/>
            <person name="Yang X."/>
            <person name="Zhao S."/>
            <person name="Ji Z."/>
            <person name="Zhou Q."/>
            <person name="Hu M."/>
            <person name="Wang Y."/>
            <person name="Chen M."/>
            <person name="Xu Y."/>
            <person name="Jin H."/>
            <person name="Xiao X."/>
            <person name="Hu G."/>
            <person name="Bao F."/>
            <person name="Hu Y."/>
            <person name="Wan P."/>
            <person name="Li L."/>
            <person name="Deng X."/>
            <person name="Kuang T."/>
            <person name="Xiang C."/>
            <person name="Zhu J.K."/>
            <person name="Oliver M.J."/>
            <person name="He Y."/>
        </authorList>
    </citation>
    <scope>NUCLEOTIDE SEQUENCE [LARGE SCALE GENOMIC DNA]</scope>
    <source>
        <strain evidence="3">cv. XS01</strain>
    </source>
</reference>
<feature type="region of interest" description="Disordered" evidence="1">
    <location>
        <begin position="151"/>
        <end position="211"/>
    </location>
</feature>
<dbReference type="EMBL" id="KV010010">
    <property type="protein sequence ID" value="KZV28757.1"/>
    <property type="molecule type" value="Genomic_DNA"/>
</dbReference>